<organism evidence="1 2">
    <name type="scientific">Novosphingobium album</name>
    <name type="common">ex Liu et al. 2023</name>
    <dbReference type="NCBI Taxonomy" id="3031130"/>
    <lineage>
        <taxon>Bacteria</taxon>
        <taxon>Pseudomonadati</taxon>
        <taxon>Pseudomonadota</taxon>
        <taxon>Alphaproteobacteria</taxon>
        <taxon>Sphingomonadales</taxon>
        <taxon>Sphingomonadaceae</taxon>
        <taxon>Novosphingobium</taxon>
    </lineage>
</organism>
<dbReference type="RefSeq" id="WP_275228604.1">
    <property type="nucleotide sequence ID" value="NZ_JARESE010000041.1"/>
</dbReference>
<dbReference type="Gene3D" id="3.40.50.10540">
    <property type="entry name" value="Crotonobetainyl-coa:carnitine coa-transferase, domain 1"/>
    <property type="match status" value="1"/>
</dbReference>
<evidence type="ECO:0000313" key="2">
    <source>
        <dbReference type="Proteomes" id="UP001216253"/>
    </source>
</evidence>
<evidence type="ECO:0000313" key="1">
    <source>
        <dbReference type="EMBL" id="MDE8652523.1"/>
    </source>
</evidence>
<dbReference type="Gene3D" id="3.30.1540.10">
    <property type="entry name" value="formyl-coa transferase, domain 3"/>
    <property type="match status" value="1"/>
</dbReference>
<comment type="caution">
    <text evidence="1">The sequence shown here is derived from an EMBL/GenBank/DDBJ whole genome shotgun (WGS) entry which is preliminary data.</text>
</comment>
<name>A0ABT5WR54_9SPHN</name>
<proteinExistence type="predicted"/>
<reference evidence="1 2" key="1">
    <citation type="submission" date="2023-03" db="EMBL/GenBank/DDBJ databases">
        <title>NovoSphingobium album sp. nov. isolated from polycyclic aromatic hydrocarbons- and heavy-metal polluted soil.</title>
        <authorList>
            <person name="Liu Z."/>
            <person name="Wang K."/>
        </authorList>
    </citation>
    <scope>NUCLEOTIDE SEQUENCE [LARGE SCALE GENOMIC DNA]</scope>
    <source>
        <strain evidence="1 2">H3SJ31-1</strain>
    </source>
</reference>
<dbReference type="EMBL" id="JARESE010000041">
    <property type="protein sequence ID" value="MDE8652523.1"/>
    <property type="molecule type" value="Genomic_DNA"/>
</dbReference>
<dbReference type="PANTHER" id="PTHR48228:SF5">
    <property type="entry name" value="ALPHA-METHYLACYL-COA RACEMASE"/>
    <property type="match status" value="1"/>
</dbReference>
<gene>
    <name evidence="1" type="ORF">PYV00_12510</name>
</gene>
<dbReference type="InterPro" id="IPR050509">
    <property type="entry name" value="CoA-transferase_III"/>
</dbReference>
<dbReference type="InterPro" id="IPR003673">
    <property type="entry name" value="CoA-Trfase_fam_III"/>
</dbReference>
<dbReference type="SUPFAM" id="SSF89796">
    <property type="entry name" value="CoA-transferase family III (CaiB/BaiF)"/>
    <property type="match status" value="1"/>
</dbReference>
<dbReference type="Pfam" id="PF02515">
    <property type="entry name" value="CoA_transf_3"/>
    <property type="match status" value="1"/>
</dbReference>
<dbReference type="GO" id="GO:0016740">
    <property type="term" value="F:transferase activity"/>
    <property type="evidence" value="ECO:0007669"/>
    <property type="project" value="UniProtKB-KW"/>
</dbReference>
<dbReference type="PANTHER" id="PTHR48228">
    <property type="entry name" value="SUCCINYL-COA--D-CITRAMALATE COA-TRANSFERASE"/>
    <property type="match status" value="1"/>
</dbReference>
<keyword evidence="2" id="KW-1185">Reference proteome</keyword>
<dbReference type="Proteomes" id="UP001216253">
    <property type="component" value="Unassembled WGS sequence"/>
</dbReference>
<dbReference type="InterPro" id="IPR044855">
    <property type="entry name" value="CoA-Trfase_III_dom3_sf"/>
</dbReference>
<accession>A0ABT5WR54</accession>
<dbReference type="InterPro" id="IPR023606">
    <property type="entry name" value="CoA-Trfase_III_dom_1_sf"/>
</dbReference>
<protein>
    <submittedName>
        <fullName evidence="1">CoA transferase</fullName>
    </submittedName>
</protein>
<sequence>MSEEEIRPLAGLRVVAHASGVAAAYAARLLGVLGARVLLAEPPEGSALRREPPFLPGQDGGESGMSALFAYLAAGMDSEVFDLAGGQDHARLAARLGEADVFIDDTPLADRAALGLDEAAVAGRHPDLIHVSVLPFGASGPKAGWTGEDLIVQHASGEGNLLPNGLAVEMFPDRPPLKIFGHFGTMQGGIAAALGALSALWARPGCGGQYVDISSQDAGLAVGAFAIQRLGDGSIEHRVERSFRYGGVIPCADGHVELLTLEQRQWDGLVDLLGRPDWALDPALGDPLERSRQGPMINGHIRAWAAVRKVDDIVDAGQKLGVPLARYKTPEEILADPQCRHRGLFQPVVVAGAGVLDVLVSPFHFDGASLALAGGPPALGESRREAEKVEG</sequence>
<keyword evidence="1" id="KW-0808">Transferase</keyword>